<feature type="chain" id="PRO_5021980547" evidence="3">
    <location>
        <begin position="26"/>
        <end position="352"/>
    </location>
</feature>
<name>A0A521D7R6_9BACT</name>
<evidence type="ECO:0000256" key="1">
    <source>
        <dbReference type="ARBA" id="ARBA00009477"/>
    </source>
</evidence>
<evidence type="ECO:0000313" key="7">
    <source>
        <dbReference type="EMBL" id="SMO67121.1"/>
    </source>
</evidence>
<dbReference type="InterPro" id="IPR058637">
    <property type="entry name" value="YknX-like_C"/>
</dbReference>
<feature type="domain" description="YknX-like C-terminal permuted SH3-like" evidence="6">
    <location>
        <begin position="283"/>
        <end position="348"/>
    </location>
</feature>
<feature type="signal peptide" evidence="3">
    <location>
        <begin position="1"/>
        <end position="25"/>
    </location>
</feature>
<dbReference type="PROSITE" id="PS51257">
    <property type="entry name" value="PROKAR_LIPOPROTEIN"/>
    <property type="match status" value="1"/>
</dbReference>
<dbReference type="Gene3D" id="2.40.50.100">
    <property type="match status" value="1"/>
</dbReference>
<dbReference type="OrthoDB" id="1114717at2"/>
<dbReference type="EMBL" id="FXTP01000007">
    <property type="protein sequence ID" value="SMO67121.1"/>
    <property type="molecule type" value="Genomic_DNA"/>
</dbReference>
<dbReference type="PANTHER" id="PTHR30469:SF38">
    <property type="entry name" value="HLYD FAMILY SECRETION PROTEIN"/>
    <property type="match status" value="1"/>
</dbReference>
<dbReference type="NCBIfam" id="TIGR01730">
    <property type="entry name" value="RND_mfp"/>
    <property type="match status" value="1"/>
</dbReference>
<dbReference type="SUPFAM" id="SSF111369">
    <property type="entry name" value="HlyD-like secretion proteins"/>
    <property type="match status" value="1"/>
</dbReference>
<comment type="similarity">
    <text evidence="1">Belongs to the membrane fusion protein (MFP) (TC 8.A.1) family.</text>
</comment>
<dbReference type="Pfam" id="PF25989">
    <property type="entry name" value="YknX_C"/>
    <property type="match status" value="1"/>
</dbReference>
<dbReference type="PANTHER" id="PTHR30469">
    <property type="entry name" value="MULTIDRUG RESISTANCE PROTEIN MDTA"/>
    <property type="match status" value="1"/>
</dbReference>
<proteinExistence type="inferred from homology"/>
<dbReference type="Gene3D" id="2.40.30.170">
    <property type="match status" value="1"/>
</dbReference>
<dbReference type="InterPro" id="IPR058647">
    <property type="entry name" value="BSH_CzcB-like"/>
</dbReference>
<sequence>MKTLRKFILSLLLFAGIFLSITACNNGEEEANLNEDEKLVVPVEVSHVSRGNISAYYANTATLEAEQEATVVSKVRGIVNKIYVEEGDVVQEGQVIAKIEDEQYRIEAARAEATLNRLKSEYERNKQLFERNLVSAETFQNAQYEYESQKAEYELAQLNLEYTSIESPISGVVSERYVKRGNMVTSDEQVYHITDFSPLQAILHVPEHEMSKIRKGQSAQLQVDAHPGETFAGHVERISPIVDSETGTFKVTVYVDETKDLLRPGMFGRVKIVYDTRQNTRMIPKSAVISEDLSKSVYVIRDSLAFKKSIQTGYTNGLNIEVVEGLDDGETVVTIGQGSLQDSSKVNVINNL</sequence>
<gene>
    <name evidence="7" type="ORF">SAMN06265219_107147</name>
</gene>
<reference evidence="7 8" key="1">
    <citation type="submission" date="2017-05" db="EMBL/GenBank/DDBJ databases">
        <authorList>
            <person name="Varghese N."/>
            <person name="Submissions S."/>
        </authorList>
    </citation>
    <scope>NUCLEOTIDE SEQUENCE [LARGE SCALE GENOMIC DNA]</scope>
    <source>
        <strain evidence="7 8">DSM 21985</strain>
    </source>
</reference>
<evidence type="ECO:0000256" key="2">
    <source>
        <dbReference type="SAM" id="Coils"/>
    </source>
</evidence>
<dbReference type="AlphaFoldDB" id="A0A521D7R6"/>
<dbReference type="Gene3D" id="2.40.420.20">
    <property type="match status" value="1"/>
</dbReference>
<keyword evidence="3" id="KW-0732">Signal</keyword>
<dbReference type="GO" id="GO:0015562">
    <property type="term" value="F:efflux transmembrane transporter activity"/>
    <property type="evidence" value="ECO:0007669"/>
    <property type="project" value="TreeGrafter"/>
</dbReference>
<dbReference type="RefSeq" id="WP_142454386.1">
    <property type="nucleotide sequence ID" value="NZ_FXTP01000007.1"/>
</dbReference>
<keyword evidence="2" id="KW-0175">Coiled coil</keyword>
<protein>
    <submittedName>
        <fullName evidence="7">RND family efflux transporter, MFP subunit</fullName>
    </submittedName>
</protein>
<evidence type="ECO:0000259" key="5">
    <source>
        <dbReference type="Pfam" id="PF25973"/>
    </source>
</evidence>
<evidence type="ECO:0000313" key="8">
    <source>
        <dbReference type="Proteomes" id="UP000317557"/>
    </source>
</evidence>
<evidence type="ECO:0000259" key="6">
    <source>
        <dbReference type="Pfam" id="PF25989"/>
    </source>
</evidence>
<dbReference type="FunFam" id="2.40.30.170:FF:000010">
    <property type="entry name" value="Efflux RND transporter periplasmic adaptor subunit"/>
    <property type="match status" value="1"/>
</dbReference>
<keyword evidence="8" id="KW-1185">Reference proteome</keyword>
<dbReference type="InterPro" id="IPR058792">
    <property type="entry name" value="Beta-barrel_RND_2"/>
</dbReference>
<evidence type="ECO:0000259" key="4">
    <source>
        <dbReference type="Pfam" id="PF25954"/>
    </source>
</evidence>
<feature type="coiled-coil region" evidence="2">
    <location>
        <begin position="101"/>
        <end position="161"/>
    </location>
</feature>
<evidence type="ECO:0000256" key="3">
    <source>
        <dbReference type="SAM" id="SignalP"/>
    </source>
</evidence>
<dbReference type="Proteomes" id="UP000317557">
    <property type="component" value="Unassembled WGS sequence"/>
</dbReference>
<dbReference type="Pfam" id="PF25954">
    <property type="entry name" value="Beta-barrel_RND_2"/>
    <property type="match status" value="1"/>
</dbReference>
<organism evidence="7 8">
    <name type="scientific">Gracilimonas mengyeensis</name>
    <dbReference type="NCBI Taxonomy" id="1302730"/>
    <lineage>
        <taxon>Bacteria</taxon>
        <taxon>Pseudomonadati</taxon>
        <taxon>Balneolota</taxon>
        <taxon>Balneolia</taxon>
        <taxon>Balneolales</taxon>
        <taxon>Balneolaceae</taxon>
        <taxon>Gracilimonas</taxon>
    </lineage>
</organism>
<feature type="domain" description="CzcB-like barrel-sandwich hybrid" evidence="5">
    <location>
        <begin position="68"/>
        <end position="195"/>
    </location>
</feature>
<feature type="domain" description="CusB-like beta-barrel" evidence="4">
    <location>
        <begin position="203"/>
        <end position="272"/>
    </location>
</feature>
<accession>A0A521D7R6</accession>
<dbReference type="InterPro" id="IPR006143">
    <property type="entry name" value="RND_pump_MFP"/>
</dbReference>
<dbReference type="Gene3D" id="1.10.287.470">
    <property type="entry name" value="Helix hairpin bin"/>
    <property type="match status" value="1"/>
</dbReference>
<dbReference type="GO" id="GO:1990281">
    <property type="term" value="C:efflux pump complex"/>
    <property type="evidence" value="ECO:0007669"/>
    <property type="project" value="TreeGrafter"/>
</dbReference>
<dbReference type="Pfam" id="PF25973">
    <property type="entry name" value="BSH_CzcB"/>
    <property type="match status" value="1"/>
</dbReference>